<evidence type="ECO:0000256" key="9">
    <source>
        <dbReference type="PROSITE-ProRule" id="PRU00284"/>
    </source>
</evidence>
<dbReference type="CDD" id="cd06225">
    <property type="entry name" value="HAMP"/>
    <property type="match status" value="1"/>
</dbReference>
<feature type="domain" description="Methyl-accepting transducer" evidence="12">
    <location>
        <begin position="350"/>
        <end position="600"/>
    </location>
</feature>
<dbReference type="SMART" id="SM00283">
    <property type="entry name" value="MA"/>
    <property type="match status" value="1"/>
</dbReference>
<dbReference type="SUPFAM" id="SSF58104">
    <property type="entry name" value="Methyl-accepting chemotaxis protein (MCP) signaling domain"/>
    <property type="match status" value="1"/>
</dbReference>
<evidence type="ECO:0000256" key="11">
    <source>
        <dbReference type="SAM" id="Phobius"/>
    </source>
</evidence>
<evidence type="ECO:0000313" key="15">
    <source>
        <dbReference type="Proteomes" id="UP000463470"/>
    </source>
</evidence>
<dbReference type="GO" id="GO:0006935">
    <property type="term" value="P:chemotaxis"/>
    <property type="evidence" value="ECO:0007669"/>
    <property type="project" value="UniProtKB-KW"/>
</dbReference>
<dbReference type="RefSeq" id="WP_161259400.1">
    <property type="nucleotide sequence ID" value="NZ_WXEY01000020.1"/>
</dbReference>
<comment type="similarity">
    <text evidence="8">Belongs to the methyl-accepting chemotaxis (MCP) protein family.</text>
</comment>
<keyword evidence="7 9" id="KW-0807">Transducer</keyword>
<dbReference type="Proteomes" id="UP000463470">
    <property type="component" value="Unassembled WGS sequence"/>
</dbReference>
<accession>A0A845L7V6</accession>
<evidence type="ECO:0000256" key="3">
    <source>
        <dbReference type="ARBA" id="ARBA00022500"/>
    </source>
</evidence>
<evidence type="ECO:0000256" key="8">
    <source>
        <dbReference type="ARBA" id="ARBA00029447"/>
    </source>
</evidence>
<keyword evidence="10" id="KW-0175">Coiled coil</keyword>
<keyword evidence="5 11" id="KW-1133">Transmembrane helix</keyword>
<dbReference type="Gene3D" id="6.10.340.10">
    <property type="match status" value="1"/>
</dbReference>
<evidence type="ECO:0000256" key="6">
    <source>
        <dbReference type="ARBA" id="ARBA00023136"/>
    </source>
</evidence>
<evidence type="ECO:0000256" key="1">
    <source>
        <dbReference type="ARBA" id="ARBA00004651"/>
    </source>
</evidence>
<dbReference type="Pfam" id="PF02743">
    <property type="entry name" value="dCache_1"/>
    <property type="match status" value="1"/>
</dbReference>
<keyword evidence="2" id="KW-1003">Cell membrane</keyword>
<dbReference type="GO" id="GO:0007165">
    <property type="term" value="P:signal transduction"/>
    <property type="evidence" value="ECO:0007669"/>
    <property type="project" value="UniProtKB-KW"/>
</dbReference>
<evidence type="ECO:0000256" key="4">
    <source>
        <dbReference type="ARBA" id="ARBA00022692"/>
    </source>
</evidence>
<dbReference type="PROSITE" id="PS50885">
    <property type="entry name" value="HAMP"/>
    <property type="match status" value="1"/>
</dbReference>
<dbReference type="InterPro" id="IPR004089">
    <property type="entry name" value="MCPsignal_dom"/>
</dbReference>
<dbReference type="Gene3D" id="3.30.450.20">
    <property type="entry name" value="PAS domain"/>
    <property type="match status" value="1"/>
</dbReference>
<organism evidence="14 15">
    <name type="scientific">Heliomicrobium undosum</name>
    <dbReference type="NCBI Taxonomy" id="121734"/>
    <lineage>
        <taxon>Bacteria</taxon>
        <taxon>Bacillati</taxon>
        <taxon>Bacillota</taxon>
        <taxon>Clostridia</taxon>
        <taxon>Eubacteriales</taxon>
        <taxon>Heliobacteriaceae</taxon>
        <taxon>Heliomicrobium</taxon>
    </lineage>
</organism>
<gene>
    <name evidence="14" type="ORF">GTO91_14285</name>
</gene>
<evidence type="ECO:0000256" key="5">
    <source>
        <dbReference type="ARBA" id="ARBA00022989"/>
    </source>
</evidence>
<reference evidence="14 15" key="1">
    <citation type="submission" date="2020-01" db="EMBL/GenBank/DDBJ databases">
        <title>Whole-genome sequence of Heliobacterium undosum DSM 13378.</title>
        <authorList>
            <person name="Kyndt J.A."/>
            <person name="Meyer T.E."/>
        </authorList>
    </citation>
    <scope>NUCLEOTIDE SEQUENCE [LARGE SCALE GENOMIC DNA]</scope>
    <source>
        <strain evidence="14 15">DSM 13378</strain>
    </source>
</reference>
<dbReference type="AlphaFoldDB" id="A0A845L7V6"/>
<dbReference type="InterPro" id="IPR003660">
    <property type="entry name" value="HAMP_dom"/>
</dbReference>
<evidence type="ECO:0000256" key="10">
    <source>
        <dbReference type="SAM" id="Coils"/>
    </source>
</evidence>
<feature type="transmembrane region" description="Helical" evidence="11">
    <location>
        <begin position="267"/>
        <end position="289"/>
    </location>
</feature>
<keyword evidence="15" id="KW-1185">Reference proteome</keyword>
<dbReference type="EMBL" id="WXEY01000020">
    <property type="protein sequence ID" value="MZP30884.1"/>
    <property type="molecule type" value="Genomic_DNA"/>
</dbReference>
<dbReference type="GO" id="GO:0005886">
    <property type="term" value="C:plasma membrane"/>
    <property type="evidence" value="ECO:0007669"/>
    <property type="project" value="UniProtKB-SubCell"/>
</dbReference>
<proteinExistence type="inferred from homology"/>
<sequence>MRLSTKLMAFFVLFAILPALILGSGAFVKARTSIEDQIRREQALWASGVVNSLDDKIRERTNLLQGLVKNPDLTGMDPVRQKPLLVEYSKVFFDMDTLVVIDTAGMQTVRSNDAQRVNVADRDYFQGIITGGKEAVIGMPVVSKSTGGAIMGLSVPIKQEGRTVGVLAGYVSLDKVVEHYLGGLKQVDPHAESKVLIAGGNGKLIYHPDKETMTKDQSMDLPVATGGFRYLDNGVEYLATAAKSELSGWTILIREESRVAYADVERLLSLIGGIAAVTVILAVLIATMLSRRITGPLRQLGEQALCMAGGDLNVVVAGKDGYDPEIRDLAEAFGQMAGKLRVLIGDIRRSADQLKQEASQLDSSCHQTAQAAEELAQTNERLAAGISARSAGVVEIARRIDSLAQLADSIAREGGAAEEEGRRIAELSRNVVDAVRGALEHAEELASAMSAGSEAVRGLEEKSRGIETISLAITGIADQTNLLALNAAIEASRAGEQGRGFAVVAGEIRKLAEESRNSAEQIQGMLDEVRQDVQSAVAVMATGINMAAQEESLARTNLERIKAMAELLQDQLSRLERVIGEARSQAVDADEAARAINAMAEQSHRASAQSQSVSAIAQEVAASSKQVAQTASLLSNLAQSSRANAERFTVE</sequence>
<dbReference type="SUPFAM" id="SSF103190">
    <property type="entry name" value="Sensory domain-like"/>
    <property type="match status" value="1"/>
</dbReference>
<evidence type="ECO:0000259" key="13">
    <source>
        <dbReference type="PROSITE" id="PS50885"/>
    </source>
</evidence>
<dbReference type="Gene3D" id="1.10.287.950">
    <property type="entry name" value="Methyl-accepting chemotaxis protein"/>
    <property type="match status" value="1"/>
</dbReference>
<evidence type="ECO:0000256" key="7">
    <source>
        <dbReference type="ARBA" id="ARBA00023224"/>
    </source>
</evidence>
<dbReference type="PANTHER" id="PTHR32089:SF112">
    <property type="entry name" value="LYSOZYME-LIKE PROTEIN-RELATED"/>
    <property type="match status" value="1"/>
</dbReference>
<evidence type="ECO:0000313" key="14">
    <source>
        <dbReference type="EMBL" id="MZP30884.1"/>
    </source>
</evidence>
<dbReference type="OrthoDB" id="9762005at2"/>
<dbReference type="CDD" id="cd12914">
    <property type="entry name" value="PDC1_DGC_like"/>
    <property type="match status" value="1"/>
</dbReference>
<dbReference type="InterPro" id="IPR029151">
    <property type="entry name" value="Sensor-like_sf"/>
</dbReference>
<dbReference type="PANTHER" id="PTHR32089">
    <property type="entry name" value="METHYL-ACCEPTING CHEMOTAXIS PROTEIN MCPB"/>
    <property type="match status" value="1"/>
</dbReference>
<comment type="caution">
    <text evidence="14">The sequence shown here is derived from an EMBL/GenBank/DDBJ whole genome shotgun (WGS) entry which is preliminary data.</text>
</comment>
<evidence type="ECO:0000259" key="12">
    <source>
        <dbReference type="PROSITE" id="PS50111"/>
    </source>
</evidence>
<keyword evidence="4 11" id="KW-0812">Transmembrane</keyword>
<feature type="coiled-coil region" evidence="10">
    <location>
        <begin position="558"/>
        <end position="585"/>
    </location>
</feature>
<dbReference type="InterPro" id="IPR033479">
    <property type="entry name" value="dCache_1"/>
</dbReference>
<dbReference type="PROSITE" id="PS50111">
    <property type="entry name" value="CHEMOTAXIS_TRANSDUC_2"/>
    <property type="match status" value="1"/>
</dbReference>
<comment type="subcellular location">
    <subcellularLocation>
        <location evidence="1">Cell membrane</location>
        <topology evidence="1">Multi-pass membrane protein</topology>
    </subcellularLocation>
</comment>
<keyword evidence="3" id="KW-0145">Chemotaxis</keyword>
<dbReference type="SMART" id="SM00304">
    <property type="entry name" value="HAMP"/>
    <property type="match status" value="1"/>
</dbReference>
<keyword evidence="6 11" id="KW-0472">Membrane</keyword>
<dbReference type="Pfam" id="PF00672">
    <property type="entry name" value="HAMP"/>
    <property type="match status" value="1"/>
</dbReference>
<feature type="domain" description="HAMP" evidence="13">
    <location>
        <begin position="291"/>
        <end position="345"/>
    </location>
</feature>
<name>A0A845L7V6_9FIRM</name>
<dbReference type="Pfam" id="PF00015">
    <property type="entry name" value="MCPsignal"/>
    <property type="match status" value="1"/>
</dbReference>
<protein>
    <submittedName>
        <fullName evidence="14">HAMP domain-containing protein</fullName>
    </submittedName>
</protein>
<evidence type="ECO:0000256" key="2">
    <source>
        <dbReference type="ARBA" id="ARBA00022475"/>
    </source>
</evidence>